<dbReference type="GO" id="GO:0003677">
    <property type="term" value="F:DNA binding"/>
    <property type="evidence" value="ECO:0007669"/>
    <property type="project" value="UniProtKB-KW"/>
</dbReference>
<dbReference type="PROSITE" id="PS00036">
    <property type="entry name" value="BZIP_BASIC"/>
    <property type="match status" value="1"/>
</dbReference>
<evidence type="ECO:0000256" key="4">
    <source>
        <dbReference type="ARBA" id="ARBA00023163"/>
    </source>
</evidence>
<dbReference type="Pfam" id="PF00170">
    <property type="entry name" value="bZIP_1"/>
    <property type="match status" value="1"/>
</dbReference>
<keyword evidence="2" id="KW-0805">Transcription regulation</keyword>
<dbReference type="InterPro" id="IPR004827">
    <property type="entry name" value="bZIP"/>
</dbReference>
<dbReference type="OrthoDB" id="1906921at2759"/>
<dbReference type="GO" id="GO:0005634">
    <property type="term" value="C:nucleus"/>
    <property type="evidence" value="ECO:0007669"/>
    <property type="project" value="UniProtKB-SubCell"/>
</dbReference>
<sequence length="600" mass="67595">MLPIEMLGHGEDTPSRFELLSMVKKHSSLLGKTVIVADEDDTSDVELDHRFWHDVLDLYFVRGKDSRGRQDDDLVFFVRKLSSYGYGFNDGKEGVSPYFVRRWAPKLDDLIGESNVDVDWRRSFYLNLIAHTSFTVTVAICSHQDLRNHQAEQGIPLSPIYKVVKTVYASPSRVNFQLDSKKEVETTPAYPDICFAIDDFDSTFDAVVLTETDHCYCVILNAHDGAAFPREKESNDCSSSDSSSLRVETNSAKMKNTKLTLFSGFVSYQMVRDAYDAGKSRFGNLLGHSPGKTDKLYMKGPGGRGEVEVAVSRVADQSQQDLGPFSPVISKRGFGIGSIVRKAASVASVAAKNAYAAASSTHSFDDEMVPLKCCLMSISLPWEQIAYDLLFKFFVNTYFSWTKLPSLLQNFCIAWIPCVSFPSIINTQPLLFVPSLFSSFPPPLPFTQMMKSSSVMPFIHEPAHMGHFKCPVQETVLTTAELQELLSLLQAGNSASPSSEGSNREADTVDERKRRRMISNRESARRSRWRKKRHLEDLTSEVDRLKIENQELKNRLGLVAQNCHVLWRENDRMTSESLALRARLSDLYRILIAMQTQCSQ</sequence>
<evidence type="ECO:0000313" key="9">
    <source>
        <dbReference type="EMBL" id="KAB2627674.1"/>
    </source>
</evidence>
<reference evidence="9 10" key="1">
    <citation type="submission" date="2019-09" db="EMBL/GenBank/DDBJ databases">
        <authorList>
            <person name="Ou C."/>
        </authorList>
    </citation>
    <scope>NUCLEOTIDE SEQUENCE [LARGE SCALE GENOMIC DNA]</scope>
    <source>
        <strain evidence="9">S2</strain>
        <tissue evidence="9">Leaf</tissue>
    </source>
</reference>
<dbReference type="InterPro" id="IPR045314">
    <property type="entry name" value="bZIP_plant_GBF1"/>
</dbReference>
<proteinExistence type="predicted"/>
<feature type="domain" description="BZIP" evidence="8">
    <location>
        <begin position="510"/>
        <end position="556"/>
    </location>
</feature>
<evidence type="ECO:0000256" key="6">
    <source>
        <dbReference type="SAM" id="Coils"/>
    </source>
</evidence>
<evidence type="ECO:0000256" key="2">
    <source>
        <dbReference type="ARBA" id="ARBA00023015"/>
    </source>
</evidence>
<dbReference type="FunFam" id="1.20.5.170:FF:000020">
    <property type="entry name" value="BZIP transcription factor"/>
    <property type="match status" value="1"/>
</dbReference>
<evidence type="ECO:0000313" key="10">
    <source>
        <dbReference type="Proteomes" id="UP000327157"/>
    </source>
</evidence>
<dbReference type="InterPro" id="IPR019141">
    <property type="entry name" value="DUF2045"/>
</dbReference>
<dbReference type="CDD" id="cd14702">
    <property type="entry name" value="bZIP_plant_GBF1"/>
    <property type="match status" value="1"/>
</dbReference>
<feature type="coiled-coil region" evidence="6">
    <location>
        <begin position="535"/>
        <end position="562"/>
    </location>
</feature>
<evidence type="ECO:0000259" key="8">
    <source>
        <dbReference type="PROSITE" id="PS50217"/>
    </source>
</evidence>
<feature type="region of interest" description="Disordered" evidence="7">
    <location>
        <begin position="492"/>
        <end position="526"/>
    </location>
</feature>
<organism evidence="9 10">
    <name type="scientific">Pyrus ussuriensis x Pyrus communis</name>
    <dbReference type="NCBI Taxonomy" id="2448454"/>
    <lineage>
        <taxon>Eukaryota</taxon>
        <taxon>Viridiplantae</taxon>
        <taxon>Streptophyta</taxon>
        <taxon>Embryophyta</taxon>
        <taxon>Tracheophyta</taxon>
        <taxon>Spermatophyta</taxon>
        <taxon>Magnoliopsida</taxon>
        <taxon>eudicotyledons</taxon>
        <taxon>Gunneridae</taxon>
        <taxon>Pentapetalae</taxon>
        <taxon>rosids</taxon>
        <taxon>fabids</taxon>
        <taxon>Rosales</taxon>
        <taxon>Rosaceae</taxon>
        <taxon>Amygdaloideae</taxon>
        <taxon>Maleae</taxon>
        <taxon>Pyrus</taxon>
    </lineage>
</organism>
<keyword evidence="4" id="KW-0804">Transcription</keyword>
<comment type="subcellular location">
    <subcellularLocation>
        <location evidence="1">Nucleus</location>
    </subcellularLocation>
</comment>
<protein>
    <recommendedName>
        <fullName evidence="8">BZIP domain-containing protein</fullName>
    </recommendedName>
</protein>
<dbReference type="AlphaFoldDB" id="A0A5N5HWC8"/>
<evidence type="ECO:0000256" key="3">
    <source>
        <dbReference type="ARBA" id="ARBA00023125"/>
    </source>
</evidence>
<keyword evidence="10" id="KW-1185">Reference proteome</keyword>
<dbReference type="SMART" id="SM00338">
    <property type="entry name" value="BRLZ"/>
    <property type="match status" value="1"/>
</dbReference>
<dbReference type="GO" id="GO:0046983">
    <property type="term" value="F:protein dimerization activity"/>
    <property type="evidence" value="ECO:0007669"/>
    <property type="project" value="UniProtKB-ARBA"/>
</dbReference>
<gene>
    <name evidence="9" type="ORF">D8674_032469</name>
</gene>
<feature type="compositionally biased region" description="Polar residues" evidence="7">
    <location>
        <begin position="492"/>
        <end position="501"/>
    </location>
</feature>
<dbReference type="Gene3D" id="1.20.5.170">
    <property type="match status" value="1"/>
</dbReference>
<keyword evidence="3" id="KW-0238">DNA-binding</keyword>
<dbReference type="PANTHER" id="PTHR21477:SF13">
    <property type="entry name" value="KIAA0930"/>
    <property type="match status" value="1"/>
</dbReference>
<dbReference type="SUPFAM" id="SSF57959">
    <property type="entry name" value="Leucine zipper domain"/>
    <property type="match status" value="1"/>
</dbReference>
<dbReference type="Pfam" id="PF09741">
    <property type="entry name" value="DUF2045"/>
    <property type="match status" value="1"/>
</dbReference>
<feature type="compositionally biased region" description="Basic and acidic residues" evidence="7">
    <location>
        <begin position="502"/>
        <end position="512"/>
    </location>
</feature>
<evidence type="ECO:0000256" key="5">
    <source>
        <dbReference type="ARBA" id="ARBA00023242"/>
    </source>
</evidence>
<comment type="caution">
    <text evidence="9">The sequence shown here is derived from an EMBL/GenBank/DDBJ whole genome shotgun (WGS) entry which is preliminary data.</text>
</comment>
<dbReference type="PANTHER" id="PTHR21477">
    <property type="entry name" value="ZGC:172139"/>
    <property type="match status" value="1"/>
</dbReference>
<dbReference type="PROSITE" id="PS50217">
    <property type="entry name" value="BZIP"/>
    <property type="match status" value="1"/>
</dbReference>
<keyword evidence="5" id="KW-0539">Nucleus</keyword>
<accession>A0A5N5HWC8</accession>
<dbReference type="EMBL" id="SMOL01000148">
    <property type="protein sequence ID" value="KAB2627674.1"/>
    <property type="molecule type" value="Genomic_DNA"/>
</dbReference>
<evidence type="ECO:0000256" key="1">
    <source>
        <dbReference type="ARBA" id="ARBA00004123"/>
    </source>
</evidence>
<dbReference type="GO" id="GO:0003700">
    <property type="term" value="F:DNA-binding transcription factor activity"/>
    <property type="evidence" value="ECO:0007669"/>
    <property type="project" value="InterPro"/>
</dbReference>
<name>A0A5N5HWC8_9ROSA</name>
<reference evidence="9 10" key="3">
    <citation type="submission" date="2019-11" db="EMBL/GenBank/DDBJ databases">
        <title>A de novo genome assembly of a pear dwarfing rootstock.</title>
        <authorList>
            <person name="Wang F."/>
            <person name="Wang J."/>
            <person name="Li S."/>
            <person name="Zhang Y."/>
            <person name="Fang M."/>
            <person name="Ma L."/>
            <person name="Zhao Y."/>
            <person name="Jiang S."/>
        </authorList>
    </citation>
    <scope>NUCLEOTIDE SEQUENCE [LARGE SCALE GENOMIC DNA]</scope>
    <source>
        <strain evidence="9">S2</strain>
        <tissue evidence="9">Leaf</tissue>
    </source>
</reference>
<keyword evidence="6" id="KW-0175">Coiled coil</keyword>
<evidence type="ECO:0000256" key="7">
    <source>
        <dbReference type="SAM" id="MobiDB-lite"/>
    </source>
</evidence>
<dbReference type="Proteomes" id="UP000327157">
    <property type="component" value="Chromosome 8"/>
</dbReference>
<reference evidence="10" key="2">
    <citation type="submission" date="2019-10" db="EMBL/GenBank/DDBJ databases">
        <title>A de novo genome assembly of a pear dwarfing rootstock.</title>
        <authorList>
            <person name="Wang F."/>
            <person name="Wang J."/>
            <person name="Li S."/>
            <person name="Zhang Y."/>
            <person name="Fang M."/>
            <person name="Ma L."/>
            <person name="Zhao Y."/>
            <person name="Jiang S."/>
        </authorList>
    </citation>
    <scope>NUCLEOTIDE SEQUENCE [LARGE SCALE GENOMIC DNA]</scope>
</reference>
<dbReference type="InterPro" id="IPR046347">
    <property type="entry name" value="bZIP_sf"/>
</dbReference>